<reference evidence="1" key="1">
    <citation type="journal article" date="2021" name="Open Biol.">
        <title>Shared evolutionary footprints suggest mitochondrial oxidative damage underlies multiple complex I losses in fungi.</title>
        <authorList>
            <person name="Schikora-Tamarit M.A."/>
            <person name="Marcet-Houben M."/>
            <person name="Nosek J."/>
            <person name="Gabaldon T."/>
        </authorList>
    </citation>
    <scope>NUCLEOTIDE SEQUENCE</scope>
    <source>
        <strain evidence="1">NCAIM Y.01608</strain>
    </source>
</reference>
<dbReference type="EMBL" id="JAEUBD010000146">
    <property type="protein sequence ID" value="KAH3676944.1"/>
    <property type="molecule type" value="Genomic_DNA"/>
</dbReference>
<accession>A0A9P8PT35</accession>
<gene>
    <name evidence="1" type="ORF">OGATHE_001434</name>
</gene>
<sequence length="224" mass="25906">MDPMSGSIWSTYRIEDSPTHKPPYSLNPAEVIPTLRSKVIRRQSNRLFPSSHWLIEMMEERLVRWRPTSSQNSVSLVLDGNHPYQKETLAIREIVEPEKNTAPENDSVRNDTLIFDHGKPEQLLGTTTLRWIQDLNNSFDLDDMPSDFQYSNSFRCMGTTTVIFGRNPDEDMRTVTASPLDFDRHVSKLTEGETTNRADGLQSQFIQNESPDQDPWYSWIFGCY</sequence>
<evidence type="ECO:0000313" key="2">
    <source>
        <dbReference type="Proteomes" id="UP000788993"/>
    </source>
</evidence>
<name>A0A9P8PT35_9ASCO</name>
<evidence type="ECO:0000313" key="1">
    <source>
        <dbReference type="EMBL" id="KAH3676944.1"/>
    </source>
</evidence>
<dbReference type="OrthoDB" id="3984304at2759"/>
<proteinExistence type="predicted"/>
<dbReference type="Proteomes" id="UP000788993">
    <property type="component" value="Unassembled WGS sequence"/>
</dbReference>
<protein>
    <submittedName>
        <fullName evidence="1">Uncharacterized protein</fullName>
    </submittedName>
</protein>
<keyword evidence="2" id="KW-1185">Reference proteome</keyword>
<organism evidence="1 2">
    <name type="scientific">Ogataea polymorpha</name>
    <dbReference type="NCBI Taxonomy" id="460523"/>
    <lineage>
        <taxon>Eukaryota</taxon>
        <taxon>Fungi</taxon>
        <taxon>Dikarya</taxon>
        <taxon>Ascomycota</taxon>
        <taxon>Saccharomycotina</taxon>
        <taxon>Pichiomycetes</taxon>
        <taxon>Pichiales</taxon>
        <taxon>Pichiaceae</taxon>
        <taxon>Ogataea</taxon>
    </lineage>
</organism>
<reference evidence="1" key="2">
    <citation type="submission" date="2021-01" db="EMBL/GenBank/DDBJ databases">
        <authorList>
            <person name="Schikora-Tamarit M.A."/>
        </authorList>
    </citation>
    <scope>NUCLEOTIDE SEQUENCE</scope>
    <source>
        <strain evidence="1">NCAIM Y.01608</strain>
    </source>
</reference>
<comment type="caution">
    <text evidence="1">The sequence shown here is derived from an EMBL/GenBank/DDBJ whole genome shotgun (WGS) entry which is preliminary data.</text>
</comment>
<dbReference type="AlphaFoldDB" id="A0A9P8PT35"/>